<keyword evidence="2" id="KW-0732">Signal</keyword>
<comment type="caution">
    <text evidence="3">The sequence shown here is derived from an EMBL/GenBank/DDBJ whole genome shotgun (WGS) entry which is preliminary data.</text>
</comment>
<keyword evidence="4" id="KW-1185">Reference proteome</keyword>
<feature type="transmembrane region" description="Helical" evidence="1">
    <location>
        <begin position="203"/>
        <end position="223"/>
    </location>
</feature>
<reference evidence="3" key="1">
    <citation type="submission" date="2023-08" db="EMBL/GenBank/DDBJ databases">
        <authorList>
            <person name="Audoor S."/>
            <person name="Bilcke G."/>
        </authorList>
    </citation>
    <scope>NUCLEOTIDE SEQUENCE</scope>
</reference>
<evidence type="ECO:0000313" key="4">
    <source>
        <dbReference type="Proteomes" id="UP001295423"/>
    </source>
</evidence>
<sequence length="294" mass="33260">MLKIIISLLLLSQATVAMQIRVQNMTCEEKSITVDFDRLCTNESVCTVGKAANLVGSLTYHYLNEEFGMNQSSKVYLNLNMSLFGREAASKNFSVHKPIYEGTFFDFVELPLCDNATLIADSDDAECPGTGTYKFTNSIKLPHPNNAFQTWMFTGYDGLVKLGIYQSEQYDSEPLGSCTFYVTTEQGQSRLGNLPNGKPVHDAVITFVAVFLWLAAFAVCCLVRRQRNRKHVEAQEVQKVVRPRPLTPEEKVEGRFRRLEEETQEEQHRTFAFRYVPPEDDPVPPSAFERACLA</sequence>
<feature type="chain" id="PRO_5041975859" evidence="2">
    <location>
        <begin position="18"/>
        <end position="294"/>
    </location>
</feature>
<gene>
    <name evidence="3" type="ORF">CYCCA115_LOCUS16938</name>
</gene>
<keyword evidence="1" id="KW-0812">Transmembrane</keyword>
<keyword evidence="1" id="KW-1133">Transmembrane helix</keyword>
<dbReference type="EMBL" id="CAKOGP040001958">
    <property type="protein sequence ID" value="CAJ1957911.1"/>
    <property type="molecule type" value="Genomic_DNA"/>
</dbReference>
<name>A0AAD2G0G7_9STRA</name>
<accession>A0AAD2G0G7</accession>
<evidence type="ECO:0000313" key="3">
    <source>
        <dbReference type="EMBL" id="CAJ1957911.1"/>
    </source>
</evidence>
<evidence type="ECO:0000256" key="1">
    <source>
        <dbReference type="SAM" id="Phobius"/>
    </source>
</evidence>
<dbReference type="Proteomes" id="UP001295423">
    <property type="component" value="Unassembled WGS sequence"/>
</dbReference>
<protein>
    <submittedName>
        <fullName evidence="3">Uncharacterized protein</fullName>
    </submittedName>
</protein>
<dbReference type="AlphaFoldDB" id="A0AAD2G0G7"/>
<feature type="signal peptide" evidence="2">
    <location>
        <begin position="1"/>
        <end position="17"/>
    </location>
</feature>
<organism evidence="3 4">
    <name type="scientific">Cylindrotheca closterium</name>
    <dbReference type="NCBI Taxonomy" id="2856"/>
    <lineage>
        <taxon>Eukaryota</taxon>
        <taxon>Sar</taxon>
        <taxon>Stramenopiles</taxon>
        <taxon>Ochrophyta</taxon>
        <taxon>Bacillariophyta</taxon>
        <taxon>Bacillariophyceae</taxon>
        <taxon>Bacillariophycidae</taxon>
        <taxon>Bacillariales</taxon>
        <taxon>Bacillariaceae</taxon>
        <taxon>Cylindrotheca</taxon>
    </lineage>
</organism>
<evidence type="ECO:0000256" key="2">
    <source>
        <dbReference type="SAM" id="SignalP"/>
    </source>
</evidence>
<proteinExistence type="predicted"/>
<keyword evidence="1" id="KW-0472">Membrane</keyword>